<accession>A0A6G0WNA3</accession>
<protein>
    <submittedName>
        <fullName evidence="1">Uncharacterized protein</fullName>
    </submittedName>
</protein>
<dbReference type="VEuPathDB" id="FungiDB:AeMF1_000481"/>
<dbReference type="AlphaFoldDB" id="A0A6G0WNA3"/>
<comment type="caution">
    <text evidence="1">The sequence shown here is derived from an EMBL/GenBank/DDBJ whole genome shotgun (WGS) entry which is preliminary data.</text>
</comment>
<organism evidence="1 2">
    <name type="scientific">Aphanomyces euteiches</name>
    <dbReference type="NCBI Taxonomy" id="100861"/>
    <lineage>
        <taxon>Eukaryota</taxon>
        <taxon>Sar</taxon>
        <taxon>Stramenopiles</taxon>
        <taxon>Oomycota</taxon>
        <taxon>Saprolegniomycetes</taxon>
        <taxon>Saprolegniales</taxon>
        <taxon>Verrucalvaceae</taxon>
        <taxon>Aphanomyces</taxon>
    </lineage>
</organism>
<evidence type="ECO:0000313" key="1">
    <source>
        <dbReference type="EMBL" id="KAF0728835.1"/>
    </source>
</evidence>
<dbReference type="Proteomes" id="UP000481153">
    <property type="component" value="Unassembled WGS sequence"/>
</dbReference>
<keyword evidence="2" id="KW-1185">Reference proteome</keyword>
<dbReference type="EMBL" id="VJMJ01000172">
    <property type="protein sequence ID" value="KAF0728835.1"/>
    <property type="molecule type" value="Genomic_DNA"/>
</dbReference>
<name>A0A6G0WNA3_9STRA</name>
<reference evidence="1 2" key="1">
    <citation type="submission" date="2019-07" db="EMBL/GenBank/DDBJ databases">
        <title>Genomics analysis of Aphanomyces spp. identifies a new class of oomycete effector associated with host adaptation.</title>
        <authorList>
            <person name="Gaulin E."/>
        </authorList>
    </citation>
    <scope>NUCLEOTIDE SEQUENCE [LARGE SCALE GENOMIC DNA]</scope>
    <source>
        <strain evidence="1 2">ATCC 201684</strain>
    </source>
</reference>
<evidence type="ECO:0000313" key="2">
    <source>
        <dbReference type="Proteomes" id="UP000481153"/>
    </source>
</evidence>
<proteinExistence type="predicted"/>
<sequence length="459" mass="51642">MPILPVKNRVFCTFSDCSQCEKGFKDAYLRSYRPNGLKVLRCFPHCCPTHIANSTCGTSLVMQVAGQFSHDEAATFVAFARFETSTDASLSLGDRINADALVPSNSTKNISSVLWYPGRSRDLADDLLLRFAFNEHVQKPWCYNWTSSASAALRNTLHVFKAYLFHRLADGMLEVVGMAQSQSFSIIPYKNAVGGSTENILAAASRDITPMPPPTPPPVCAFKCHFVQCQCEKAMFGPNYIRCNRSNGRKQIRCFPHCCPSHNLHCSCGGPIMIGVDVDPGQPDVNNHLIMYAHGERHKTPEFEIGQEVSHETILSRLHQPGQNDRGDWVQGVVQPSLSNTSCMMFNFNENARQLGWPYNWKGSATKIDRNQKHIFKCYVFLKSQDDTMLRVLNWIASTPFTMSSFRRCNATPTSRTNKYIQVKPTEITDKVERKVLRKRAHERIDSPTTLLNEMNSAG</sequence>
<gene>
    <name evidence="1" type="ORF">Ae201684_013405</name>
</gene>